<dbReference type="InterPro" id="IPR041414">
    <property type="entry name" value="Raco-like_middle"/>
</dbReference>
<dbReference type="PANTHER" id="PTHR42895:SF2">
    <property type="entry name" value="IRON-SULFUR CLUSTER PROTEIN"/>
    <property type="match status" value="1"/>
</dbReference>
<dbReference type="Proteomes" id="UP000284763">
    <property type="component" value="Unassembled WGS sequence"/>
</dbReference>
<dbReference type="InterPro" id="IPR042259">
    <property type="entry name" value="Raco-like_middle_sf"/>
</dbReference>
<proteinExistence type="predicted"/>
<organism evidence="3 4">
    <name type="scientific">Methanosalsum natronophilum</name>
    <dbReference type="NCBI Taxonomy" id="768733"/>
    <lineage>
        <taxon>Archaea</taxon>
        <taxon>Methanobacteriati</taxon>
        <taxon>Methanobacteriota</taxon>
        <taxon>Stenosarchaea group</taxon>
        <taxon>Methanomicrobia</taxon>
        <taxon>Methanosarcinales</taxon>
        <taxon>Methanosarcinaceae</taxon>
        <taxon>Methanosalsum</taxon>
    </lineage>
</organism>
<accession>A0A424Z3V5</accession>
<dbReference type="EMBL" id="QZAB01000100">
    <property type="protein sequence ID" value="RQD90911.1"/>
    <property type="molecule type" value="Genomic_DNA"/>
</dbReference>
<reference evidence="3 4" key="1">
    <citation type="submission" date="2018-08" db="EMBL/GenBank/DDBJ databases">
        <title>The metabolism and importance of syntrophic acetate oxidation coupled to methane or sulfide production in haloalkaline environments.</title>
        <authorList>
            <person name="Timmers P.H.A."/>
            <person name="Vavourakis C.D."/>
            <person name="Sorokin D.Y."/>
            <person name="Sinninghe Damste J.S."/>
            <person name="Muyzer G."/>
            <person name="Stams A.J.M."/>
            <person name="Plugge C.M."/>
        </authorList>
    </citation>
    <scope>NUCLEOTIDE SEQUENCE [LARGE SCALE GENOMIC DNA]</scope>
    <source>
        <strain evidence="3">MSAO_Arc3</strain>
    </source>
</reference>
<dbReference type="InterPro" id="IPR052911">
    <property type="entry name" value="Corrinoid_activation_enz"/>
</dbReference>
<dbReference type="AlphaFoldDB" id="A0A424Z3V5"/>
<protein>
    <submittedName>
        <fullName evidence="3">DUF4445 domain-containing protein</fullName>
    </submittedName>
</protein>
<feature type="domain" description="RACo C-terminal" evidence="1">
    <location>
        <begin position="169"/>
        <end position="279"/>
    </location>
</feature>
<gene>
    <name evidence="3" type="ORF">D5R95_01445</name>
</gene>
<feature type="non-terminal residue" evidence="3">
    <location>
        <position position="279"/>
    </location>
</feature>
<evidence type="ECO:0000259" key="1">
    <source>
        <dbReference type="Pfam" id="PF14574"/>
    </source>
</evidence>
<evidence type="ECO:0000313" key="3">
    <source>
        <dbReference type="EMBL" id="RQD90911.1"/>
    </source>
</evidence>
<dbReference type="InterPro" id="IPR027980">
    <property type="entry name" value="RACo_C"/>
</dbReference>
<dbReference type="Pfam" id="PF14574">
    <property type="entry name" value="RACo_C_ter"/>
    <property type="match status" value="1"/>
</dbReference>
<feature type="domain" description="RACo-like middle region" evidence="2">
    <location>
        <begin position="4"/>
        <end position="164"/>
    </location>
</feature>
<evidence type="ECO:0000259" key="2">
    <source>
        <dbReference type="Pfam" id="PF17651"/>
    </source>
</evidence>
<dbReference type="Pfam" id="PF17651">
    <property type="entry name" value="Raco_middle"/>
    <property type="match status" value="1"/>
</dbReference>
<name>A0A424Z3V5_9EURY</name>
<dbReference type="PANTHER" id="PTHR42895">
    <property type="entry name" value="IRON-SULFUR CLUSTER-BINDING PROTEIN-RELATED"/>
    <property type="match status" value="1"/>
</dbReference>
<evidence type="ECO:0000313" key="4">
    <source>
        <dbReference type="Proteomes" id="UP000284763"/>
    </source>
</evidence>
<comment type="caution">
    <text evidence="3">The sequence shown here is derived from an EMBL/GenBank/DDBJ whole genome shotgun (WGS) entry which is preliminary data.</text>
</comment>
<sequence length="279" mass="30228">MKTGVAFDLGTSGFRAHKIDLETGEIKRTVITLRNPIPGANVMDHMDFAINYGQTLTHDLVIDAIKHIITKLEVDTSNLERISVCGNPIQLSLFQGMTIDDLAYAGERKKQKYNIEDKERKANILESDEIKGLELFKGCKIIIPPAIRHEIGADALALMVVSGMLDSDEIAIATDYGTNAEMALKVGDVIYTGSAAAGPALEGQQIKHGVLASPFSISDVEFENGYLRNYVLNEEMIAVKGDLVDPKTGEVKEKGDIRAKGITGTGVIALIDKSIENGL</sequence>
<dbReference type="Gene3D" id="3.30.420.480">
    <property type="entry name" value="Domain of unknown function (DUF4445)"/>
    <property type="match status" value="1"/>
</dbReference>